<reference evidence="2" key="1">
    <citation type="submission" date="2015-12" db="EMBL/GenBank/DDBJ databases">
        <title>Gene expression during late stages of embryo sac development: a critical building block for successful pollen-pistil interactions.</title>
        <authorList>
            <person name="Liu Y."/>
            <person name="Joly V."/>
            <person name="Sabar M."/>
            <person name="Matton D.P."/>
        </authorList>
    </citation>
    <scope>NUCLEOTIDE SEQUENCE</scope>
</reference>
<name>A0A0V0GIZ4_SOLCH</name>
<evidence type="ECO:0000313" key="2">
    <source>
        <dbReference type="EMBL" id="JAP07998.1"/>
    </source>
</evidence>
<feature type="chain" id="PRO_5006865362" evidence="1">
    <location>
        <begin position="29"/>
        <end position="67"/>
    </location>
</feature>
<feature type="signal peptide" evidence="1">
    <location>
        <begin position="1"/>
        <end position="28"/>
    </location>
</feature>
<dbReference type="AlphaFoldDB" id="A0A0V0GIZ4"/>
<accession>A0A0V0GIZ4</accession>
<proteinExistence type="predicted"/>
<protein>
    <submittedName>
        <fullName evidence="2">Putative ovule protein</fullName>
    </submittedName>
</protein>
<sequence>IDSNLTRFSHILLPWILASLIFLPKPVPQVVFVCLDEWLNLTFSLEGKTSKCCTVSLDQVYGTPHLT</sequence>
<evidence type="ECO:0000256" key="1">
    <source>
        <dbReference type="SAM" id="SignalP"/>
    </source>
</evidence>
<keyword evidence="1" id="KW-0732">Signal</keyword>
<feature type="non-terminal residue" evidence="2">
    <location>
        <position position="1"/>
    </location>
</feature>
<organism evidence="2">
    <name type="scientific">Solanum chacoense</name>
    <name type="common">Chaco potato</name>
    <dbReference type="NCBI Taxonomy" id="4108"/>
    <lineage>
        <taxon>Eukaryota</taxon>
        <taxon>Viridiplantae</taxon>
        <taxon>Streptophyta</taxon>
        <taxon>Embryophyta</taxon>
        <taxon>Tracheophyta</taxon>
        <taxon>Spermatophyta</taxon>
        <taxon>Magnoliopsida</taxon>
        <taxon>eudicotyledons</taxon>
        <taxon>Gunneridae</taxon>
        <taxon>Pentapetalae</taxon>
        <taxon>asterids</taxon>
        <taxon>lamiids</taxon>
        <taxon>Solanales</taxon>
        <taxon>Solanaceae</taxon>
        <taxon>Solanoideae</taxon>
        <taxon>Solaneae</taxon>
        <taxon>Solanum</taxon>
    </lineage>
</organism>
<dbReference type="EMBL" id="GEDG01037664">
    <property type="protein sequence ID" value="JAP07998.1"/>
    <property type="molecule type" value="Transcribed_RNA"/>
</dbReference>